<evidence type="ECO:0000256" key="1">
    <source>
        <dbReference type="SAM" id="MobiDB-lite"/>
    </source>
</evidence>
<protein>
    <submittedName>
        <fullName evidence="2">Uncharacterized protein</fullName>
    </submittedName>
</protein>
<gene>
    <name evidence="2" type="ORF">HAKA00212_LOCUS11734</name>
</gene>
<proteinExistence type="predicted"/>
<feature type="region of interest" description="Disordered" evidence="1">
    <location>
        <begin position="66"/>
        <end position="248"/>
    </location>
</feature>
<evidence type="ECO:0000313" key="2">
    <source>
        <dbReference type="EMBL" id="CAE0633022.1"/>
    </source>
</evidence>
<reference evidence="2" key="1">
    <citation type="submission" date="2021-01" db="EMBL/GenBank/DDBJ databases">
        <authorList>
            <person name="Corre E."/>
            <person name="Pelletier E."/>
            <person name="Niang G."/>
            <person name="Scheremetjew M."/>
            <person name="Finn R."/>
            <person name="Kale V."/>
            <person name="Holt S."/>
            <person name="Cochrane G."/>
            <person name="Meng A."/>
            <person name="Brown T."/>
            <person name="Cohen L."/>
        </authorList>
    </citation>
    <scope>NUCLEOTIDE SEQUENCE</scope>
    <source>
        <strain evidence="2">CCMP3107</strain>
    </source>
</reference>
<feature type="compositionally biased region" description="Low complexity" evidence="1">
    <location>
        <begin position="109"/>
        <end position="119"/>
    </location>
</feature>
<feature type="compositionally biased region" description="Gly residues" evidence="1">
    <location>
        <begin position="228"/>
        <end position="237"/>
    </location>
</feature>
<dbReference type="EMBL" id="HBIU01025346">
    <property type="protein sequence ID" value="CAE0633022.1"/>
    <property type="molecule type" value="Transcribed_RNA"/>
</dbReference>
<organism evidence="2">
    <name type="scientific">Heterosigma akashiwo</name>
    <name type="common">Chromophytic alga</name>
    <name type="synonym">Heterosigma carterae</name>
    <dbReference type="NCBI Taxonomy" id="2829"/>
    <lineage>
        <taxon>Eukaryota</taxon>
        <taxon>Sar</taxon>
        <taxon>Stramenopiles</taxon>
        <taxon>Ochrophyta</taxon>
        <taxon>Raphidophyceae</taxon>
        <taxon>Chattonellales</taxon>
        <taxon>Chattonellaceae</taxon>
        <taxon>Heterosigma</taxon>
    </lineage>
</organism>
<feature type="compositionally biased region" description="Basic and acidic residues" evidence="1">
    <location>
        <begin position="149"/>
        <end position="189"/>
    </location>
</feature>
<name>A0A6V1PPD8_HETAK</name>
<feature type="compositionally biased region" description="Polar residues" evidence="1">
    <location>
        <begin position="120"/>
        <end position="135"/>
    </location>
</feature>
<feature type="compositionally biased region" description="Polar residues" evidence="1">
    <location>
        <begin position="66"/>
        <end position="89"/>
    </location>
</feature>
<sequence length="248" mass="27002">MYSVFVEVLIETMMYCLGSDGDYLCSQAWNYVMAYIMERMLMEAIRSNQNIDFEFNANAFKKGHQMNNSMNNTRTSYCASRTSNASSIDNSTTSKAKKKKTNNKRQASTGQQNTGQTNTDSSKANSVNPTVPNNPDRSRLASLAEGNEEEKRELLTDHSKDEETKEINNGDDLPWKPKKETKDQDDSRAPEMTISLLGTPGPQSGGDVHLNSKRLPPVVMSQLTGGSATSGGGGGGDNKMAAAPGILV</sequence>
<dbReference type="AlphaFoldDB" id="A0A6V1PPD8"/>
<accession>A0A6V1PPD8</accession>